<gene>
    <name evidence="1" type="ORF">I553_7907</name>
</gene>
<evidence type="ECO:0000313" key="1">
    <source>
        <dbReference type="EMBL" id="EUA33495.1"/>
    </source>
</evidence>
<proteinExistence type="predicted"/>
<name>X8ARQ0_MYCXE</name>
<dbReference type="GO" id="GO:0031177">
    <property type="term" value="F:phosphopantetheine binding"/>
    <property type="evidence" value="ECO:0007669"/>
    <property type="project" value="TreeGrafter"/>
</dbReference>
<dbReference type="Gene3D" id="3.40.50.12780">
    <property type="entry name" value="N-terminal domain of ligase-like"/>
    <property type="match status" value="1"/>
</dbReference>
<dbReference type="GO" id="GO:0044550">
    <property type="term" value="P:secondary metabolite biosynthetic process"/>
    <property type="evidence" value="ECO:0007669"/>
    <property type="project" value="TreeGrafter"/>
</dbReference>
<sequence length="148" mass="16143">MDRWAPGRVMLNAYGETETWYASFSAPLAAGSGTPPIGSPVPGRRCLCWIAGCAGAGRRGGRVVRGWSRVACGYWRRSALTASRFVACPFGGAGTRMYRTGDLVRWGADGQLRYAGRADEQVKIRGYRIELGEVQAAWPGSLGWSRRR</sequence>
<dbReference type="PANTHER" id="PTHR45527">
    <property type="entry name" value="NONRIBOSOMAL PEPTIDE SYNTHETASE"/>
    <property type="match status" value="1"/>
</dbReference>
<dbReference type="EMBL" id="JAOB01000047">
    <property type="protein sequence ID" value="EUA33495.1"/>
    <property type="molecule type" value="Genomic_DNA"/>
</dbReference>
<dbReference type="InterPro" id="IPR042099">
    <property type="entry name" value="ANL_N_sf"/>
</dbReference>
<dbReference type="SUPFAM" id="SSF56801">
    <property type="entry name" value="Acetyl-CoA synthetase-like"/>
    <property type="match status" value="1"/>
</dbReference>
<dbReference type="InterPro" id="IPR045851">
    <property type="entry name" value="AMP-bd_C_sf"/>
</dbReference>
<dbReference type="PATRIC" id="fig|1299334.3.peg.5283"/>
<dbReference type="PANTHER" id="PTHR45527:SF1">
    <property type="entry name" value="FATTY ACID SYNTHASE"/>
    <property type="match status" value="1"/>
</dbReference>
<dbReference type="GO" id="GO:0005737">
    <property type="term" value="C:cytoplasm"/>
    <property type="evidence" value="ECO:0007669"/>
    <property type="project" value="TreeGrafter"/>
</dbReference>
<dbReference type="Gene3D" id="3.30.300.30">
    <property type="match status" value="1"/>
</dbReference>
<dbReference type="AlphaFoldDB" id="X8ARQ0"/>
<comment type="caution">
    <text evidence="1">The sequence shown here is derived from an EMBL/GenBank/DDBJ whole genome shotgun (WGS) entry which is preliminary data.</text>
</comment>
<dbReference type="GO" id="GO:0043041">
    <property type="term" value="P:amino acid activation for nonribosomal peptide biosynthetic process"/>
    <property type="evidence" value="ECO:0007669"/>
    <property type="project" value="TreeGrafter"/>
</dbReference>
<reference evidence="1" key="1">
    <citation type="submission" date="2014-01" db="EMBL/GenBank/DDBJ databases">
        <authorList>
            <person name="Brown-Elliot B."/>
            <person name="Wallace R."/>
            <person name="Lenaerts A."/>
            <person name="Ordway D."/>
            <person name="DeGroote M.A."/>
            <person name="Parker T."/>
            <person name="Sizemore C."/>
            <person name="Tallon L.J."/>
            <person name="Sadzewicz L.K."/>
            <person name="Sengamalay N."/>
            <person name="Fraser C.M."/>
            <person name="Hine E."/>
            <person name="Shefchek K.A."/>
            <person name="Das S.P."/>
            <person name="Tettelin H."/>
        </authorList>
    </citation>
    <scope>NUCLEOTIDE SEQUENCE [LARGE SCALE GENOMIC DNA]</scope>
    <source>
        <strain evidence="1">4042</strain>
    </source>
</reference>
<protein>
    <submittedName>
        <fullName evidence="1">AMP-binding enzyme family protein</fullName>
    </submittedName>
</protein>
<accession>X8ARQ0</accession>
<organism evidence="1">
    <name type="scientific">Mycobacterium xenopi 4042</name>
    <dbReference type="NCBI Taxonomy" id="1299334"/>
    <lineage>
        <taxon>Bacteria</taxon>
        <taxon>Bacillati</taxon>
        <taxon>Actinomycetota</taxon>
        <taxon>Actinomycetes</taxon>
        <taxon>Mycobacteriales</taxon>
        <taxon>Mycobacteriaceae</taxon>
        <taxon>Mycobacterium</taxon>
    </lineage>
</organism>